<dbReference type="Gene3D" id="3.90.76.10">
    <property type="entry name" value="Dipeptide-binding Protein, Domain 1"/>
    <property type="match status" value="1"/>
</dbReference>
<comment type="caution">
    <text evidence="4">The sequence shown here is derived from an EMBL/GenBank/DDBJ whole genome shotgun (WGS) entry which is preliminary data.</text>
</comment>
<proteinExistence type="predicted"/>
<feature type="domain" description="Solute-binding protein family 5" evidence="3">
    <location>
        <begin position="121"/>
        <end position="207"/>
    </location>
</feature>
<keyword evidence="2" id="KW-0732">Signal</keyword>
<name>F0EKN6_ENTCA</name>
<dbReference type="Pfam" id="PF00496">
    <property type="entry name" value="SBP_bac_5"/>
    <property type="match status" value="1"/>
</dbReference>
<dbReference type="GO" id="GO:0015833">
    <property type="term" value="P:peptide transport"/>
    <property type="evidence" value="ECO:0007669"/>
    <property type="project" value="TreeGrafter"/>
</dbReference>
<dbReference type="PROSITE" id="PS51257">
    <property type="entry name" value="PROKAR_LIPOPROTEIN"/>
    <property type="match status" value="1"/>
</dbReference>
<dbReference type="AlphaFoldDB" id="F0EKN6"/>
<sequence>MKKTKFGMITLLAALVLGACGQSNEGGTDSTDTGESSTDAAASDISTMPLAVVNDGEVMDGGTLDVAVVMDTQFQGLFQWEFYQDTYDNDFMLPSHEQLFLRDADFKIIDGGAADLDLDIENNIATITLRDDLKWSDGEEVTAEDVIFSYEVIGHQDYTGIRYDNTFTNVVGMEEYHNGDSDTISGITAVSDKVVEIEFKEMHPGMMQLGGGVWYSARLIDFQAFYDKLKNDDPDIDVYLAAWGTGSDPSPTGLWGPNSAFNYTRYESERNTELLAAIDSNDSFDEEKRKEAFDAWQEYVLEEAFGIPTLYRNQVLPVSDRVANFTWAYDADHNPWARIGVTSESR</sequence>
<feature type="chain" id="PRO_5038541493" description="Solute-binding protein family 5 domain-containing protein" evidence="2">
    <location>
        <begin position="26"/>
        <end position="346"/>
    </location>
</feature>
<dbReference type="EMBL" id="AEWT01000016">
    <property type="protein sequence ID" value="EGC69327.1"/>
    <property type="molecule type" value="Genomic_DNA"/>
</dbReference>
<dbReference type="InterPro" id="IPR000914">
    <property type="entry name" value="SBP_5_dom"/>
</dbReference>
<feature type="signal peptide" evidence="2">
    <location>
        <begin position="1"/>
        <end position="25"/>
    </location>
</feature>
<evidence type="ECO:0000256" key="2">
    <source>
        <dbReference type="SAM" id="SignalP"/>
    </source>
</evidence>
<accession>F0EKN6</accession>
<gene>
    <name evidence="4" type="ORF">HMPREF9087_1942</name>
</gene>
<dbReference type="HOGENOM" id="CLU_801086_0_0_9"/>
<evidence type="ECO:0000313" key="4">
    <source>
        <dbReference type="EMBL" id="EGC69327.1"/>
    </source>
</evidence>
<comment type="subcellular location">
    <subcellularLocation>
        <location evidence="1">Cell membrane</location>
        <topology evidence="1">Lipid-anchor</topology>
    </subcellularLocation>
</comment>
<reference evidence="4 5" key="1">
    <citation type="submission" date="2011-01" db="EMBL/GenBank/DDBJ databases">
        <authorList>
            <person name="Muzny D."/>
            <person name="Qin X."/>
            <person name="Deng J."/>
            <person name="Jiang H."/>
            <person name="Liu Y."/>
            <person name="Qu J."/>
            <person name="Song X.-Z."/>
            <person name="Zhang L."/>
            <person name="Thornton R."/>
            <person name="Coyle M."/>
            <person name="Francisco L."/>
            <person name="Jackson L."/>
            <person name="Javaid M."/>
            <person name="Korchina V."/>
            <person name="Kovar C."/>
            <person name="Mata R."/>
            <person name="Mathew T."/>
            <person name="Ngo R."/>
            <person name="Nguyen L."/>
            <person name="Nguyen N."/>
            <person name="Okwuonu G."/>
            <person name="Ongeri F."/>
            <person name="Pham C."/>
            <person name="Simmons D."/>
            <person name="Wilczek-Boney K."/>
            <person name="Hale W."/>
            <person name="Jakkamsetti A."/>
            <person name="Pham P."/>
            <person name="Ruth R."/>
            <person name="San Lucas F."/>
            <person name="Warren J."/>
            <person name="Zhang J."/>
            <person name="Zhao Z."/>
            <person name="Zhou C."/>
            <person name="Zhu D."/>
            <person name="Lee S."/>
            <person name="Bess C."/>
            <person name="Blankenburg K."/>
            <person name="Forbes L."/>
            <person name="Fu Q."/>
            <person name="Gubbala S."/>
            <person name="Hirani K."/>
            <person name="Jayaseelan J.C."/>
            <person name="Lara F."/>
            <person name="Munidasa M."/>
            <person name="Palculict T."/>
            <person name="Patil S."/>
            <person name="Pu L.-L."/>
            <person name="Saada N."/>
            <person name="Tang L."/>
            <person name="Weissenberger G."/>
            <person name="Zhu Y."/>
            <person name="Hemphill L."/>
            <person name="Shang Y."/>
            <person name="Youmans B."/>
            <person name="Ayvaz T."/>
            <person name="Ross M."/>
            <person name="Santibanez J."/>
            <person name="Aqrawi P."/>
            <person name="Gross S."/>
            <person name="Joshi V."/>
            <person name="Fowler G."/>
            <person name="Nazareth L."/>
            <person name="Reid J."/>
            <person name="Worley K."/>
            <person name="Petrosino J."/>
            <person name="Highlander S."/>
            <person name="Gibbs R."/>
        </authorList>
    </citation>
    <scope>NUCLEOTIDE SEQUENCE [LARGE SCALE GENOMIC DNA]</scope>
    <source>
        <strain evidence="4 5">ATCC 12755</strain>
    </source>
</reference>
<evidence type="ECO:0000259" key="3">
    <source>
        <dbReference type="Pfam" id="PF00496"/>
    </source>
</evidence>
<evidence type="ECO:0000313" key="5">
    <source>
        <dbReference type="Proteomes" id="UP000004835"/>
    </source>
</evidence>
<dbReference type="PROSITE" id="PS01040">
    <property type="entry name" value="SBP_BACTERIAL_5"/>
    <property type="match status" value="1"/>
</dbReference>
<dbReference type="SUPFAM" id="SSF53850">
    <property type="entry name" value="Periplasmic binding protein-like II"/>
    <property type="match status" value="2"/>
</dbReference>
<dbReference type="InterPro" id="IPR039424">
    <property type="entry name" value="SBP_5"/>
</dbReference>
<organism evidence="4 5">
    <name type="scientific">Enterococcus casseliflavus ATCC 12755</name>
    <dbReference type="NCBI Taxonomy" id="888066"/>
    <lineage>
        <taxon>Bacteria</taxon>
        <taxon>Bacillati</taxon>
        <taxon>Bacillota</taxon>
        <taxon>Bacilli</taxon>
        <taxon>Lactobacillales</taxon>
        <taxon>Enterococcaceae</taxon>
        <taxon>Enterococcus</taxon>
    </lineage>
</organism>
<dbReference type="InterPro" id="IPR023765">
    <property type="entry name" value="SBP_5_CS"/>
</dbReference>
<dbReference type="GO" id="GO:1904680">
    <property type="term" value="F:peptide transmembrane transporter activity"/>
    <property type="evidence" value="ECO:0007669"/>
    <property type="project" value="TreeGrafter"/>
</dbReference>
<dbReference type="RefSeq" id="WP_005235139.1">
    <property type="nucleotide sequence ID" value="NZ_GL872323.1"/>
</dbReference>
<protein>
    <recommendedName>
        <fullName evidence="3">Solute-binding protein family 5 domain-containing protein</fullName>
    </recommendedName>
</protein>
<dbReference type="Proteomes" id="UP000004835">
    <property type="component" value="Unassembled WGS sequence"/>
</dbReference>
<dbReference type="Gene3D" id="3.10.105.10">
    <property type="entry name" value="Dipeptide-binding Protein, Domain 3"/>
    <property type="match status" value="1"/>
</dbReference>
<evidence type="ECO:0000256" key="1">
    <source>
        <dbReference type="ARBA" id="ARBA00004193"/>
    </source>
</evidence>
<dbReference type="GO" id="GO:0005886">
    <property type="term" value="C:plasma membrane"/>
    <property type="evidence" value="ECO:0007669"/>
    <property type="project" value="UniProtKB-SubCell"/>
</dbReference>
<dbReference type="PANTHER" id="PTHR30290">
    <property type="entry name" value="PERIPLASMIC BINDING COMPONENT OF ABC TRANSPORTER"/>
    <property type="match status" value="1"/>
</dbReference>